<dbReference type="AlphaFoldDB" id="A0A6A0AIT9"/>
<proteinExistence type="predicted"/>
<dbReference type="EMBL" id="BLLF01006395">
    <property type="protein sequence ID" value="GFH32213.1"/>
    <property type="molecule type" value="Genomic_DNA"/>
</dbReference>
<evidence type="ECO:0000313" key="1">
    <source>
        <dbReference type="EMBL" id="GFH32213.1"/>
    </source>
</evidence>
<name>A0A6A0AIT9_HAELA</name>
<gene>
    <name evidence="1" type="ORF">HaLaN_31397</name>
</gene>
<feature type="non-terminal residue" evidence="1">
    <location>
        <position position="1"/>
    </location>
</feature>
<evidence type="ECO:0000313" key="2">
    <source>
        <dbReference type="Proteomes" id="UP000485058"/>
    </source>
</evidence>
<dbReference type="Proteomes" id="UP000485058">
    <property type="component" value="Unassembled WGS sequence"/>
</dbReference>
<feature type="non-terminal residue" evidence="1">
    <location>
        <position position="68"/>
    </location>
</feature>
<keyword evidence="2" id="KW-1185">Reference proteome</keyword>
<reference evidence="1 2" key="1">
    <citation type="submission" date="2020-02" db="EMBL/GenBank/DDBJ databases">
        <title>Draft genome sequence of Haematococcus lacustris strain NIES-144.</title>
        <authorList>
            <person name="Morimoto D."/>
            <person name="Nakagawa S."/>
            <person name="Yoshida T."/>
            <person name="Sawayama S."/>
        </authorList>
    </citation>
    <scope>NUCLEOTIDE SEQUENCE [LARGE SCALE GENOMIC DNA]</scope>
    <source>
        <strain evidence="1 2">NIES-144</strain>
    </source>
</reference>
<sequence>CVTPSTWAALLGHNEMLRSEVLDPLQWHGPYKQRVDAASGRLIHESPWDTLHELAVSSTSLFWVGRLQ</sequence>
<comment type="caution">
    <text evidence="1">The sequence shown here is derived from an EMBL/GenBank/DDBJ whole genome shotgun (WGS) entry which is preliminary data.</text>
</comment>
<accession>A0A6A0AIT9</accession>
<protein>
    <submittedName>
        <fullName evidence="1">Uncharacterized protein</fullName>
    </submittedName>
</protein>
<organism evidence="1 2">
    <name type="scientific">Haematococcus lacustris</name>
    <name type="common">Green alga</name>
    <name type="synonym">Haematococcus pluvialis</name>
    <dbReference type="NCBI Taxonomy" id="44745"/>
    <lineage>
        <taxon>Eukaryota</taxon>
        <taxon>Viridiplantae</taxon>
        <taxon>Chlorophyta</taxon>
        <taxon>core chlorophytes</taxon>
        <taxon>Chlorophyceae</taxon>
        <taxon>CS clade</taxon>
        <taxon>Chlamydomonadales</taxon>
        <taxon>Haematococcaceae</taxon>
        <taxon>Haematococcus</taxon>
    </lineage>
</organism>